<dbReference type="GO" id="GO:0005524">
    <property type="term" value="F:ATP binding"/>
    <property type="evidence" value="ECO:0007669"/>
    <property type="project" value="UniProtKB-UniRule"/>
</dbReference>
<dbReference type="PROSITE" id="PS00178">
    <property type="entry name" value="AA_TRNA_LIGASE_I"/>
    <property type="match status" value="1"/>
</dbReference>
<organism evidence="13 14">
    <name type="scientific">Candidatus Tagabacteria bacterium CG09_land_8_20_14_0_10_41_14</name>
    <dbReference type="NCBI Taxonomy" id="1975021"/>
    <lineage>
        <taxon>Bacteria</taxon>
        <taxon>Candidatus Tagaibacteriota</taxon>
    </lineage>
</organism>
<keyword evidence="5 10" id="KW-0547">Nucleotide-binding</keyword>
<sequence length="505" mass="57474">MIRKILEEKSGYKVWWNGDERGDYSANVGSAEKAGDVKNGLINDKYISKIETEKGFVNFWLSEKALEDGLRFALQEKFDFLKKQKIQVEFISANPTGPLTLGNARGGVYGDVLANVLEKCGAKVVKEYYVNDAGNQIEILGHSILKDDKAEYAGDYINELALRLRSGQAGGPKDVGEKAAEIILDNIKKTAKDMGIDFDVWFSERKDLREKGRIDEIVKWLKEKDLAHEKGGALWFKASQFGDTEDRVLIKENGEPTYFCADAAYHKNKFVDRKFDKVINVWGADHHGDVGRIKGFVEALGFSAQLEIILMQFVRLLENGKAARMSKRKGTYVLVEDVLREVGKDAFRYFMLTRSANTHMDFDMDLAKEQSKKNPVYYIQYSHARVCSILNKFEIPASLAGRRNPKSETIPNIKLLNSKHERQLILKLIQIPEVLEDISKDYQAHKLTTYIYELAKTFTDFYENVRVLEAESEELKRARLSLVAATRQILEKVLKLMGISAPEKM</sequence>
<reference evidence="14" key="1">
    <citation type="submission" date="2017-09" db="EMBL/GenBank/DDBJ databases">
        <title>Depth-based differentiation of microbial function through sediment-hosted aquifers and enrichment of novel symbionts in the deep terrestrial subsurface.</title>
        <authorList>
            <person name="Probst A.J."/>
            <person name="Ladd B."/>
            <person name="Jarett J.K."/>
            <person name="Geller-Mcgrath D.E."/>
            <person name="Sieber C.M.K."/>
            <person name="Emerson J.B."/>
            <person name="Anantharaman K."/>
            <person name="Thomas B.C."/>
            <person name="Malmstrom R."/>
            <person name="Stieglmeier M."/>
            <person name="Klingl A."/>
            <person name="Woyke T."/>
            <person name="Ryan C.M."/>
            <person name="Banfield J.F."/>
        </authorList>
    </citation>
    <scope>NUCLEOTIDE SEQUENCE [LARGE SCALE GENOMIC DNA]</scope>
</reference>
<dbReference type="GO" id="GO:0004814">
    <property type="term" value="F:arginine-tRNA ligase activity"/>
    <property type="evidence" value="ECO:0007669"/>
    <property type="project" value="UniProtKB-UniRule"/>
</dbReference>
<evidence type="ECO:0000256" key="5">
    <source>
        <dbReference type="ARBA" id="ARBA00022741"/>
    </source>
</evidence>
<evidence type="ECO:0000259" key="12">
    <source>
        <dbReference type="SMART" id="SM00836"/>
    </source>
</evidence>
<evidence type="ECO:0000256" key="1">
    <source>
        <dbReference type="ARBA" id="ARBA00004496"/>
    </source>
</evidence>
<keyword evidence="4 10" id="KW-0436">Ligase</keyword>
<comment type="caution">
    <text evidence="13">The sequence shown here is derived from an EMBL/GenBank/DDBJ whole genome shotgun (WGS) entry which is preliminary data.</text>
</comment>
<comment type="subunit">
    <text evidence="10">Monomer.</text>
</comment>
<dbReference type="Pfam" id="PF00750">
    <property type="entry name" value="tRNA-synt_1d"/>
    <property type="match status" value="2"/>
</dbReference>
<dbReference type="Proteomes" id="UP000230353">
    <property type="component" value="Unassembled WGS sequence"/>
</dbReference>
<dbReference type="PANTHER" id="PTHR11956:SF5">
    <property type="entry name" value="ARGININE--TRNA LIGASE, CYTOPLASMIC"/>
    <property type="match status" value="1"/>
</dbReference>
<evidence type="ECO:0000313" key="14">
    <source>
        <dbReference type="Proteomes" id="UP000230353"/>
    </source>
</evidence>
<dbReference type="EMBL" id="PEZL01000005">
    <property type="protein sequence ID" value="PIS13712.1"/>
    <property type="molecule type" value="Genomic_DNA"/>
</dbReference>
<dbReference type="Gene3D" id="1.10.730.10">
    <property type="entry name" value="Isoleucyl-tRNA Synthetase, Domain 1"/>
    <property type="match status" value="1"/>
</dbReference>
<dbReference type="EC" id="6.1.1.19" evidence="10"/>
<dbReference type="Gene3D" id="3.40.50.620">
    <property type="entry name" value="HUPs"/>
    <property type="match status" value="1"/>
</dbReference>
<dbReference type="PRINTS" id="PR01038">
    <property type="entry name" value="TRNASYNTHARG"/>
</dbReference>
<evidence type="ECO:0000256" key="2">
    <source>
        <dbReference type="ARBA" id="ARBA00005594"/>
    </source>
</evidence>
<dbReference type="SMART" id="SM00836">
    <property type="entry name" value="DALR_1"/>
    <property type="match status" value="1"/>
</dbReference>
<evidence type="ECO:0000256" key="7">
    <source>
        <dbReference type="ARBA" id="ARBA00022917"/>
    </source>
</evidence>
<protein>
    <recommendedName>
        <fullName evidence="10">Arginine--tRNA ligase</fullName>
        <ecNumber evidence="10">6.1.1.19</ecNumber>
    </recommendedName>
    <alternativeName>
        <fullName evidence="10">Arginyl-tRNA synthetase</fullName>
        <shortName evidence="10">ArgRS</shortName>
    </alternativeName>
</protein>
<dbReference type="GO" id="GO:0005737">
    <property type="term" value="C:cytoplasm"/>
    <property type="evidence" value="ECO:0007669"/>
    <property type="project" value="UniProtKB-SubCell"/>
</dbReference>
<keyword evidence="6 10" id="KW-0067">ATP-binding</keyword>
<name>A0A2H0WM32_9BACT</name>
<dbReference type="InterPro" id="IPR001278">
    <property type="entry name" value="Arg-tRNA-ligase"/>
</dbReference>
<evidence type="ECO:0000256" key="3">
    <source>
        <dbReference type="ARBA" id="ARBA00022490"/>
    </source>
</evidence>
<evidence type="ECO:0000256" key="4">
    <source>
        <dbReference type="ARBA" id="ARBA00022598"/>
    </source>
</evidence>
<gene>
    <name evidence="10" type="primary">argS</name>
    <name evidence="13" type="ORF">COT67_00355</name>
</gene>
<feature type="short sequence motif" description="'HIGH' region" evidence="10">
    <location>
        <begin position="93"/>
        <end position="103"/>
    </location>
</feature>
<dbReference type="AlphaFoldDB" id="A0A2H0WM32"/>
<dbReference type="HAMAP" id="MF_00123">
    <property type="entry name" value="Arg_tRNA_synth"/>
    <property type="match status" value="1"/>
</dbReference>
<dbReference type="CDD" id="cd00671">
    <property type="entry name" value="ArgRS_core"/>
    <property type="match status" value="1"/>
</dbReference>
<dbReference type="NCBIfam" id="TIGR00456">
    <property type="entry name" value="argS"/>
    <property type="match status" value="1"/>
</dbReference>
<dbReference type="SUPFAM" id="SSF47323">
    <property type="entry name" value="Anticodon-binding domain of a subclass of class I aminoacyl-tRNA synthetases"/>
    <property type="match status" value="1"/>
</dbReference>
<dbReference type="GO" id="GO:0006420">
    <property type="term" value="P:arginyl-tRNA aminoacylation"/>
    <property type="evidence" value="ECO:0007669"/>
    <property type="project" value="UniProtKB-UniRule"/>
</dbReference>
<dbReference type="FunFam" id="1.10.730.10:FF:000008">
    <property type="entry name" value="Arginine--tRNA ligase"/>
    <property type="match status" value="1"/>
</dbReference>
<comment type="subcellular location">
    <subcellularLocation>
        <location evidence="1 10">Cytoplasm</location>
    </subcellularLocation>
</comment>
<keyword evidence="3 10" id="KW-0963">Cytoplasm</keyword>
<accession>A0A2H0WM32</accession>
<feature type="domain" description="DALR anticodon binding" evidence="12">
    <location>
        <begin position="379"/>
        <end position="505"/>
    </location>
</feature>
<keyword evidence="7 10" id="KW-0648">Protein biosynthesis</keyword>
<comment type="similarity">
    <text evidence="2 10 11">Belongs to the class-I aminoacyl-tRNA synthetase family.</text>
</comment>
<dbReference type="InterPro" id="IPR014729">
    <property type="entry name" value="Rossmann-like_a/b/a_fold"/>
</dbReference>
<evidence type="ECO:0000256" key="9">
    <source>
        <dbReference type="ARBA" id="ARBA00049339"/>
    </source>
</evidence>
<dbReference type="InterPro" id="IPR009080">
    <property type="entry name" value="tRNAsynth_Ia_anticodon-bd"/>
</dbReference>
<dbReference type="PANTHER" id="PTHR11956">
    <property type="entry name" value="ARGINYL-TRNA SYNTHETASE"/>
    <property type="match status" value="1"/>
</dbReference>
<proteinExistence type="inferred from homology"/>
<dbReference type="InterPro" id="IPR035684">
    <property type="entry name" value="ArgRS_core"/>
</dbReference>
<evidence type="ECO:0000256" key="8">
    <source>
        <dbReference type="ARBA" id="ARBA00023146"/>
    </source>
</evidence>
<keyword evidence="8 10" id="KW-0030">Aminoacyl-tRNA synthetase</keyword>
<dbReference type="SUPFAM" id="SSF52374">
    <property type="entry name" value="Nucleotidylyl transferase"/>
    <property type="match status" value="1"/>
</dbReference>
<dbReference type="InterPro" id="IPR008909">
    <property type="entry name" value="DALR_anticod-bd"/>
</dbReference>
<dbReference type="Pfam" id="PF05746">
    <property type="entry name" value="DALR_1"/>
    <property type="match status" value="1"/>
</dbReference>
<evidence type="ECO:0000256" key="6">
    <source>
        <dbReference type="ARBA" id="ARBA00022840"/>
    </source>
</evidence>
<evidence type="ECO:0000256" key="10">
    <source>
        <dbReference type="HAMAP-Rule" id="MF_00123"/>
    </source>
</evidence>
<evidence type="ECO:0000256" key="11">
    <source>
        <dbReference type="RuleBase" id="RU363038"/>
    </source>
</evidence>
<dbReference type="InterPro" id="IPR001412">
    <property type="entry name" value="aa-tRNA-synth_I_CS"/>
</dbReference>
<evidence type="ECO:0000313" key="13">
    <source>
        <dbReference type="EMBL" id="PIS13712.1"/>
    </source>
</evidence>
<comment type="catalytic activity">
    <reaction evidence="9 10">
        <text>tRNA(Arg) + L-arginine + ATP = L-arginyl-tRNA(Arg) + AMP + diphosphate</text>
        <dbReference type="Rhea" id="RHEA:20301"/>
        <dbReference type="Rhea" id="RHEA-COMP:9658"/>
        <dbReference type="Rhea" id="RHEA-COMP:9673"/>
        <dbReference type="ChEBI" id="CHEBI:30616"/>
        <dbReference type="ChEBI" id="CHEBI:32682"/>
        <dbReference type="ChEBI" id="CHEBI:33019"/>
        <dbReference type="ChEBI" id="CHEBI:78442"/>
        <dbReference type="ChEBI" id="CHEBI:78513"/>
        <dbReference type="ChEBI" id="CHEBI:456215"/>
        <dbReference type="EC" id="6.1.1.19"/>
    </reaction>
</comment>